<keyword evidence="2" id="KW-1185">Reference proteome</keyword>
<organism evidence="1 2">
    <name type="scientific">Melia azedarach</name>
    <name type="common">Chinaberry tree</name>
    <dbReference type="NCBI Taxonomy" id="155640"/>
    <lineage>
        <taxon>Eukaryota</taxon>
        <taxon>Viridiplantae</taxon>
        <taxon>Streptophyta</taxon>
        <taxon>Embryophyta</taxon>
        <taxon>Tracheophyta</taxon>
        <taxon>Spermatophyta</taxon>
        <taxon>Magnoliopsida</taxon>
        <taxon>eudicotyledons</taxon>
        <taxon>Gunneridae</taxon>
        <taxon>Pentapetalae</taxon>
        <taxon>rosids</taxon>
        <taxon>malvids</taxon>
        <taxon>Sapindales</taxon>
        <taxon>Meliaceae</taxon>
        <taxon>Melia</taxon>
    </lineage>
</organism>
<comment type="caution">
    <text evidence="1">The sequence shown here is derived from an EMBL/GenBank/DDBJ whole genome shotgun (WGS) entry which is preliminary data.</text>
</comment>
<name>A0ACC1YCK9_MELAZ</name>
<evidence type="ECO:0000313" key="2">
    <source>
        <dbReference type="Proteomes" id="UP001164539"/>
    </source>
</evidence>
<gene>
    <name evidence="1" type="ORF">OWV82_008906</name>
</gene>
<protein>
    <submittedName>
        <fullName evidence="1">Vinorine synthase-like</fullName>
    </submittedName>
</protein>
<sequence>MELKIVSSEIIKPSSPTPQHLRTHKLSVLDQVAGDSLFPVILFYPQACSNDTTKTSDHLKKSLSETLSKYHPFAGRFKDAFSIDCDDSGAVFVEACVAGEMSEILKQPKNDLLEELMPYKLNEKPSVPVNLAAKVTYFGCGGMALCVCFSHVIADITTAANFIKSWVAISRGFSTSNDIPDTFFDCSTVFPPQDFSSFSRNAFADNHSQSAEIITKRFTFDGVKLADLKEKIRKESSSGYQPTRVEAVSAVILGGIMSAEKEGEKFNHTNLVPSVSVNLRNRTNPPLPELSIGNIIQAAITKLPIEKRINYSKLTEQLHGSIRSIDDEYLKKFHAVGEFMNNMQNALIALFDPNNRGFTISSWCRRPLYEADFGWGKPIWVSTAMKHKDVAVLLDSNDGKGIEALVALPKKEMDKFEQDPGILAYASVDTSII</sequence>
<dbReference type="Proteomes" id="UP001164539">
    <property type="component" value="Chromosome 4"/>
</dbReference>
<evidence type="ECO:0000313" key="1">
    <source>
        <dbReference type="EMBL" id="KAJ4721186.1"/>
    </source>
</evidence>
<dbReference type="EMBL" id="CM051397">
    <property type="protein sequence ID" value="KAJ4721186.1"/>
    <property type="molecule type" value="Genomic_DNA"/>
</dbReference>
<accession>A0ACC1YCK9</accession>
<proteinExistence type="predicted"/>
<reference evidence="1 2" key="1">
    <citation type="journal article" date="2023" name="Science">
        <title>Complex scaffold remodeling in plant triterpene biosynthesis.</title>
        <authorList>
            <person name="De La Pena R."/>
            <person name="Hodgson H."/>
            <person name="Liu J.C."/>
            <person name="Stephenson M.J."/>
            <person name="Martin A.C."/>
            <person name="Owen C."/>
            <person name="Harkess A."/>
            <person name="Leebens-Mack J."/>
            <person name="Jimenez L.E."/>
            <person name="Osbourn A."/>
            <person name="Sattely E.S."/>
        </authorList>
    </citation>
    <scope>NUCLEOTIDE SEQUENCE [LARGE SCALE GENOMIC DNA]</scope>
    <source>
        <strain evidence="2">cv. JPN11</strain>
        <tissue evidence="1">Leaf</tissue>
    </source>
</reference>